<feature type="compositionally biased region" description="Polar residues" evidence="1">
    <location>
        <begin position="80"/>
        <end position="89"/>
    </location>
</feature>
<evidence type="ECO:0000313" key="3">
    <source>
        <dbReference type="Proteomes" id="UP001612415"/>
    </source>
</evidence>
<protein>
    <submittedName>
        <fullName evidence="2">Uncharacterized protein</fullName>
    </submittedName>
</protein>
<organism evidence="2 3">
    <name type="scientific">Streptomyces cellulosae</name>
    <dbReference type="NCBI Taxonomy" id="1968"/>
    <lineage>
        <taxon>Bacteria</taxon>
        <taxon>Bacillati</taxon>
        <taxon>Actinomycetota</taxon>
        <taxon>Actinomycetes</taxon>
        <taxon>Kitasatosporales</taxon>
        <taxon>Streptomycetaceae</taxon>
        <taxon>Streptomyces</taxon>
    </lineage>
</organism>
<comment type="caution">
    <text evidence="2">The sequence shown here is derived from an EMBL/GenBank/DDBJ whole genome shotgun (WGS) entry which is preliminary data.</text>
</comment>
<dbReference type="EMBL" id="JBITDC010000030">
    <property type="protein sequence ID" value="MFI5681548.1"/>
    <property type="molecule type" value="Genomic_DNA"/>
</dbReference>
<evidence type="ECO:0000313" key="2">
    <source>
        <dbReference type="EMBL" id="MFI5681548.1"/>
    </source>
</evidence>
<proteinExistence type="predicted"/>
<accession>A0ABW7YGJ7</accession>
<dbReference type="Proteomes" id="UP001612415">
    <property type="component" value="Unassembled WGS sequence"/>
</dbReference>
<evidence type="ECO:0000256" key="1">
    <source>
        <dbReference type="SAM" id="MobiDB-lite"/>
    </source>
</evidence>
<dbReference type="RefSeq" id="WP_398662304.1">
    <property type="nucleotide sequence ID" value="NZ_JBITDC010000030.1"/>
</dbReference>
<reference evidence="2 3" key="1">
    <citation type="submission" date="2024-10" db="EMBL/GenBank/DDBJ databases">
        <title>The Natural Products Discovery Center: Release of the First 8490 Sequenced Strains for Exploring Actinobacteria Biosynthetic Diversity.</title>
        <authorList>
            <person name="Kalkreuter E."/>
            <person name="Kautsar S.A."/>
            <person name="Yang D."/>
            <person name="Bader C.D."/>
            <person name="Teijaro C.N."/>
            <person name="Fluegel L."/>
            <person name="Davis C.M."/>
            <person name="Simpson J.R."/>
            <person name="Lauterbach L."/>
            <person name="Steele A.D."/>
            <person name="Gui C."/>
            <person name="Meng S."/>
            <person name="Li G."/>
            <person name="Viehrig K."/>
            <person name="Ye F."/>
            <person name="Su P."/>
            <person name="Kiefer A.F."/>
            <person name="Nichols A."/>
            <person name="Cepeda A.J."/>
            <person name="Yan W."/>
            <person name="Fan B."/>
            <person name="Jiang Y."/>
            <person name="Adhikari A."/>
            <person name="Zheng C.-J."/>
            <person name="Schuster L."/>
            <person name="Cowan T.M."/>
            <person name="Smanski M.J."/>
            <person name="Chevrette M.G."/>
            <person name="De Carvalho L.P.S."/>
            <person name="Shen B."/>
        </authorList>
    </citation>
    <scope>NUCLEOTIDE SEQUENCE [LARGE SCALE GENOMIC DNA]</scope>
    <source>
        <strain evidence="2 3">NPDC051599</strain>
    </source>
</reference>
<feature type="region of interest" description="Disordered" evidence="1">
    <location>
        <begin position="70"/>
        <end position="89"/>
    </location>
</feature>
<keyword evidence="3" id="KW-1185">Reference proteome</keyword>
<gene>
    <name evidence="2" type="ORF">ACIA8P_44315</name>
</gene>
<name>A0ABW7YGJ7_STRCE</name>
<sequence>MAEAYEAVQSLITETVASDPEITARERPTRFTKTLTRTVRSIESIDPDDLVAVADDDLRAGITAAQKRINEPADLISPSVPGTTPNSSR</sequence>